<proteinExistence type="inferred from homology"/>
<comment type="catalytic activity">
    <reaction evidence="9">
        <text>[(1-&gt;4)-alpha-D-galacturonosyl methyl ester](n) + n H2O = [(1-&gt;4)-alpha-D-galacturonosyl](n) + n methanol + n H(+)</text>
        <dbReference type="Rhea" id="RHEA:22380"/>
        <dbReference type="Rhea" id="RHEA-COMP:14570"/>
        <dbReference type="Rhea" id="RHEA-COMP:14573"/>
        <dbReference type="ChEBI" id="CHEBI:15377"/>
        <dbReference type="ChEBI" id="CHEBI:15378"/>
        <dbReference type="ChEBI" id="CHEBI:17790"/>
        <dbReference type="ChEBI" id="CHEBI:140522"/>
        <dbReference type="ChEBI" id="CHEBI:140523"/>
        <dbReference type="EC" id="3.1.1.11"/>
    </reaction>
</comment>
<keyword evidence="6 9" id="KW-0378">Hydrolase</keyword>
<keyword evidence="5" id="KW-0134">Cell wall</keyword>
<evidence type="ECO:0000259" key="10">
    <source>
        <dbReference type="SMART" id="SM00856"/>
    </source>
</evidence>
<comment type="similarity">
    <text evidence="3">In the N-terminal section; belongs to the PMEI family.</text>
</comment>
<evidence type="ECO:0000313" key="12">
    <source>
        <dbReference type="Proteomes" id="UP001603857"/>
    </source>
</evidence>
<organism evidence="11 12">
    <name type="scientific">Flemingia macrophylla</name>
    <dbReference type="NCBI Taxonomy" id="520843"/>
    <lineage>
        <taxon>Eukaryota</taxon>
        <taxon>Viridiplantae</taxon>
        <taxon>Streptophyta</taxon>
        <taxon>Embryophyta</taxon>
        <taxon>Tracheophyta</taxon>
        <taxon>Spermatophyta</taxon>
        <taxon>Magnoliopsida</taxon>
        <taxon>eudicotyledons</taxon>
        <taxon>Gunneridae</taxon>
        <taxon>Pentapetalae</taxon>
        <taxon>rosids</taxon>
        <taxon>fabids</taxon>
        <taxon>Fabales</taxon>
        <taxon>Fabaceae</taxon>
        <taxon>Papilionoideae</taxon>
        <taxon>50 kb inversion clade</taxon>
        <taxon>NPAAA clade</taxon>
        <taxon>indigoferoid/millettioid clade</taxon>
        <taxon>Phaseoleae</taxon>
        <taxon>Flemingia</taxon>
    </lineage>
</organism>
<dbReference type="EC" id="3.1.1.11" evidence="9"/>
<dbReference type="Gene3D" id="2.160.20.10">
    <property type="entry name" value="Single-stranded right-handed beta-helix, Pectin lyase-like"/>
    <property type="match status" value="1"/>
</dbReference>
<feature type="signal peptide" evidence="9">
    <location>
        <begin position="1"/>
        <end position="26"/>
    </location>
</feature>
<keyword evidence="9" id="KW-0732">Signal</keyword>
<evidence type="ECO:0000256" key="8">
    <source>
        <dbReference type="PROSITE-ProRule" id="PRU10040"/>
    </source>
</evidence>
<dbReference type="InterPro" id="IPR011050">
    <property type="entry name" value="Pectin_lyase_fold/virulence"/>
</dbReference>
<dbReference type="PROSITE" id="PS00503">
    <property type="entry name" value="PECTINESTERASE_2"/>
    <property type="match status" value="1"/>
</dbReference>
<dbReference type="PANTHER" id="PTHR31707">
    <property type="entry name" value="PECTINESTERASE"/>
    <property type="match status" value="1"/>
</dbReference>
<dbReference type="InterPro" id="IPR012334">
    <property type="entry name" value="Pectin_lyas_fold"/>
</dbReference>
<keyword evidence="12" id="KW-1185">Reference proteome</keyword>
<evidence type="ECO:0000256" key="9">
    <source>
        <dbReference type="RuleBase" id="RU000589"/>
    </source>
</evidence>
<accession>A0ABD1MJA1</accession>
<comment type="caution">
    <text evidence="11">The sequence shown here is derived from an EMBL/GenBank/DDBJ whole genome shotgun (WGS) entry which is preliminary data.</text>
</comment>
<evidence type="ECO:0000313" key="11">
    <source>
        <dbReference type="EMBL" id="KAL2335873.1"/>
    </source>
</evidence>
<dbReference type="InterPro" id="IPR035513">
    <property type="entry name" value="Invertase/methylesterase_inhib"/>
</dbReference>
<dbReference type="NCBIfam" id="TIGR01614">
    <property type="entry name" value="PME_inhib"/>
    <property type="match status" value="1"/>
</dbReference>
<dbReference type="InterPro" id="IPR006501">
    <property type="entry name" value="Pectinesterase_inhib_dom"/>
</dbReference>
<dbReference type="Proteomes" id="UP001603857">
    <property type="component" value="Unassembled WGS sequence"/>
</dbReference>
<comment type="similarity">
    <text evidence="4">In the C-terminal section; belongs to the pectinesterase family.</text>
</comment>
<gene>
    <name evidence="11" type="ORF">Fmac_010319</name>
</gene>
<dbReference type="SUPFAM" id="SSF51126">
    <property type="entry name" value="Pectin lyase-like"/>
    <property type="match status" value="1"/>
</dbReference>
<dbReference type="FunFam" id="2.160.20.10:FF:000001">
    <property type="entry name" value="Pectinesterase"/>
    <property type="match status" value="1"/>
</dbReference>
<dbReference type="InterPro" id="IPR000070">
    <property type="entry name" value="Pectinesterase_cat"/>
</dbReference>
<keyword evidence="7 9" id="KW-0063">Aspartyl esterase</keyword>
<keyword evidence="5" id="KW-0964">Secreted</keyword>
<feature type="active site" evidence="8">
    <location>
        <position position="375"/>
    </location>
</feature>
<evidence type="ECO:0000256" key="6">
    <source>
        <dbReference type="ARBA" id="ARBA00022801"/>
    </source>
</evidence>
<sequence length="538" mass="60440">METQTLGKTFLTLFLLYSSIFSIAASSRRGPSVSSSSNIDWWCNLTPHPEPCKHYITTQMKSHPFPIKHRTNFRGMLVQEALNQALIMQKEAHESNQDNLLATKNHRTVHGDCLKLYEKTIFHLNRTLECFHGKHDCSAVDAQTWLSTALTNIQTCQTGTDELGVQDFKFPMLRNNVTEMIRNSLAVNMDLAKHHQTEEKMEEEFPGWFSRHERKLLQSSSIKADVVVAKDGSGNFRTVQDALNAAAKRKVKKRFVIHVKKGVYRENIEVAVHNDNIMLVGDGLRNTVITSARSVEGGYTTYSSATAGIDGLHFIARDITFQNTAGPHKGQAVALRSASDLSVFYRCGIMGYQDTLMAHAQRQFYRQCYIYGTVDFIFGNAAVVFQNCYIFARRPLEGQANMITAQGRGDPFQNTGISIHNSQIRAAPDLSPVADKYNTFLGRPWQQYSRVVVMKTFMDTLVNPLGWSPWGDSTFAQDTLYYGEYQNYGPGASTTNRVKWPGFHVIKNPTEASQFTVTRLLAGPTWLGSTTVPFTSGL</sequence>
<dbReference type="CDD" id="cd15798">
    <property type="entry name" value="PMEI-like_3"/>
    <property type="match status" value="1"/>
</dbReference>
<dbReference type="GO" id="GO:0045490">
    <property type="term" value="P:pectin catabolic process"/>
    <property type="evidence" value="ECO:0007669"/>
    <property type="project" value="UniProtKB-UniRule"/>
</dbReference>
<name>A0ABD1MJA1_9FABA</name>
<feature type="domain" description="Pectinesterase inhibitor" evidence="10">
    <location>
        <begin position="34"/>
        <end position="187"/>
    </location>
</feature>
<evidence type="ECO:0000256" key="2">
    <source>
        <dbReference type="ARBA" id="ARBA00005184"/>
    </source>
</evidence>
<comment type="pathway">
    <text evidence="2 9">Glycan metabolism; pectin degradation; 2-dehydro-3-deoxy-D-gluconate from pectin: step 1/5.</text>
</comment>
<dbReference type="Pfam" id="PF01095">
    <property type="entry name" value="Pectinesterase"/>
    <property type="match status" value="1"/>
</dbReference>
<evidence type="ECO:0000256" key="1">
    <source>
        <dbReference type="ARBA" id="ARBA00004191"/>
    </source>
</evidence>
<evidence type="ECO:0000256" key="4">
    <source>
        <dbReference type="ARBA" id="ARBA00007786"/>
    </source>
</evidence>
<dbReference type="GO" id="GO:0042545">
    <property type="term" value="P:cell wall modification"/>
    <property type="evidence" value="ECO:0007669"/>
    <property type="project" value="UniProtKB-UniRule"/>
</dbReference>
<dbReference type="Pfam" id="PF04043">
    <property type="entry name" value="PMEI"/>
    <property type="match status" value="1"/>
</dbReference>
<protein>
    <recommendedName>
        <fullName evidence="9">Pectinesterase</fullName>
        <ecNumber evidence="9">3.1.1.11</ecNumber>
    </recommendedName>
</protein>
<feature type="chain" id="PRO_5044527078" description="Pectinesterase" evidence="9">
    <location>
        <begin position="27"/>
        <end position="538"/>
    </location>
</feature>
<comment type="subcellular location">
    <subcellularLocation>
        <location evidence="1">Secreted</location>
        <location evidence="1">Cell wall</location>
    </subcellularLocation>
</comment>
<dbReference type="Gene3D" id="1.20.140.40">
    <property type="entry name" value="Invertase/pectin methylesterase inhibitor family protein"/>
    <property type="match status" value="1"/>
</dbReference>
<dbReference type="InterPro" id="IPR033131">
    <property type="entry name" value="Pectinesterase_Asp_AS"/>
</dbReference>
<reference evidence="11 12" key="1">
    <citation type="submission" date="2024-08" db="EMBL/GenBank/DDBJ databases">
        <title>Insights into the chromosomal genome structure of Flemingia macrophylla.</title>
        <authorList>
            <person name="Ding Y."/>
            <person name="Zhao Y."/>
            <person name="Bi W."/>
            <person name="Wu M."/>
            <person name="Zhao G."/>
            <person name="Gong Y."/>
            <person name="Li W."/>
            <person name="Zhang P."/>
        </authorList>
    </citation>
    <scope>NUCLEOTIDE SEQUENCE [LARGE SCALE GENOMIC DNA]</scope>
    <source>
        <strain evidence="11">DYQJB</strain>
        <tissue evidence="11">Leaf</tissue>
    </source>
</reference>
<evidence type="ECO:0000256" key="7">
    <source>
        <dbReference type="ARBA" id="ARBA00023085"/>
    </source>
</evidence>
<dbReference type="GO" id="GO:0030599">
    <property type="term" value="F:pectinesterase activity"/>
    <property type="evidence" value="ECO:0007669"/>
    <property type="project" value="UniProtKB-UniRule"/>
</dbReference>
<dbReference type="SMART" id="SM00856">
    <property type="entry name" value="PMEI"/>
    <property type="match status" value="1"/>
</dbReference>
<dbReference type="AlphaFoldDB" id="A0ABD1MJA1"/>
<evidence type="ECO:0000256" key="5">
    <source>
        <dbReference type="ARBA" id="ARBA00022512"/>
    </source>
</evidence>
<dbReference type="SUPFAM" id="SSF101148">
    <property type="entry name" value="Plant invertase/pectin methylesterase inhibitor"/>
    <property type="match status" value="1"/>
</dbReference>
<evidence type="ECO:0000256" key="3">
    <source>
        <dbReference type="ARBA" id="ARBA00006027"/>
    </source>
</evidence>
<dbReference type="EMBL" id="JBGMDY010000004">
    <property type="protein sequence ID" value="KAL2335873.1"/>
    <property type="molecule type" value="Genomic_DNA"/>
</dbReference>